<evidence type="ECO:0000313" key="3">
    <source>
        <dbReference type="EMBL" id="GFO65055.1"/>
    </source>
</evidence>
<reference evidence="4" key="3">
    <citation type="submission" date="2022-04" db="EMBL/GenBank/DDBJ databases">
        <authorList>
            <person name="Liu G."/>
        </authorList>
    </citation>
    <scope>NUCLEOTIDE SEQUENCE</scope>
    <source>
        <strain evidence="4">RG22</strain>
    </source>
</reference>
<dbReference type="GO" id="GO:0004860">
    <property type="term" value="F:protein kinase inhibitor activity"/>
    <property type="evidence" value="ECO:0007669"/>
    <property type="project" value="UniProtKB-KW"/>
</dbReference>
<dbReference type="CDD" id="cd00865">
    <property type="entry name" value="PEBP_bact_arch"/>
    <property type="match status" value="1"/>
</dbReference>
<evidence type="ECO:0000313" key="5">
    <source>
        <dbReference type="Proteomes" id="UP000568888"/>
    </source>
</evidence>
<dbReference type="PANTHER" id="PTHR30289">
    <property type="entry name" value="UNCHARACTERIZED PROTEIN YBCL-RELATED"/>
    <property type="match status" value="1"/>
</dbReference>
<dbReference type="EMBL" id="BLXY01000006">
    <property type="protein sequence ID" value="GFO65055.1"/>
    <property type="molecule type" value="Genomic_DNA"/>
</dbReference>
<sequence length="182" mass="19772">MIGFRQRLLCAIVLALSCAVTLQATEARGAKEARAQLKLTSSAFSNSGSIPATFTCDGSDASPPLAIAGVPKEARSLALIMDDPDAPGGTWTHWVLWNIDPTTTQIGQGTVPRGAQQGENSWRRKSYGGPCPPSGQHRYYFRLYALSERLNLPSNSTRKELDRAMRGKILAQTELLGVYAHR</sequence>
<dbReference type="Proteomes" id="UP000568888">
    <property type="component" value="Unassembled WGS sequence"/>
</dbReference>
<keyword evidence="2" id="KW-0732">Signal</keyword>
<dbReference type="Pfam" id="PF01161">
    <property type="entry name" value="PBP"/>
    <property type="match status" value="1"/>
</dbReference>
<dbReference type="RefSeq" id="WP_183348756.1">
    <property type="nucleotide sequence ID" value="NZ_BLXY01000006.1"/>
</dbReference>
<keyword evidence="6" id="KW-1185">Reference proteome</keyword>
<dbReference type="InterPro" id="IPR036610">
    <property type="entry name" value="PEBP-like_sf"/>
</dbReference>
<dbReference type="AlphaFoldDB" id="A0A6V8MXU4"/>
<feature type="signal peptide" evidence="2">
    <location>
        <begin position="1"/>
        <end position="24"/>
    </location>
</feature>
<evidence type="ECO:0000256" key="2">
    <source>
        <dbReference type="SAM" id="SignalP"/>
    </source>
</evidence>
<evidence type="ECO:0000256" key="1">
    <source>
        <dbReference type="SAM" id="MobiDB-lite"/>
    </source>
</evidence>
<name>A0A6V8MXU4_9BACT</name>
<proteinExistence type="predicted"/>
<feature type="region of interest" description="Disordered" evidence="1">
    <location>
        <begin position="106"/>
        <end position="130"/>
    </location>
</feature>
<accession>A0A6V8MXU4</accession>
<gene>
    <name evidence="3" type="ORF">GMPD_29740</name>
    <name evidence="4" type="ORF">M1B72_14635</name>
</gene>
<dbReference type="EMBL" id="CP096574">
    <property type="protein sequence ID" value="UPU34678.1"/>
    <property type="molecule type" value="Genomic_DNA"/>
</dbReference>
<dbReference type="InterPro" id="IPR005247">
    <property type="entry name" value="YbhB_YbcL/LppC-like"/>
</dbReference>
<dbReference type="NCBIfam" id="TIGR00481">
    <property type="entry name" value="YbhB/YbcL family Raf kinase inhibitor-like protein"/>
    <property type="match status" value="1"/>
</dbReference>
<dbReference type="SUPFAM" id="SSF49777">
    <property type="entry name" value="PEBP-like"/>
    <property type="match status" value="1"/>
</dbReference>
<dbReference type="Proteomes" id="UP000831485">
    <property type="component" value="Chromosome"/>
</dbReference>
<dbReference type="InterPro" id="IPR008914">
    <property type="entry name" value="PEBP"/>
</dbReference>
<reference evidence="5" key="1">
    <citation type="submission" date="2020-06" db="EMBL/GenBank/DDBJ databases">
        <title>Draft genomic sequecing of Geomonas sp. Red736.</title>
        <authorList>
            <person name="Itoh H."/>
            <person name="Xu Z.X."/>
            <person name="Ushijima N."/>
            <person name="Masuda Y."/>
            <person name="Shiratori Y."/>
            <person name="Senoo K."/>
        </authorList>
    </citation>
    <scope>NUCLEOTIDE SEQUENCE [LARGE SCALE GENOMIC DNA]</scope>
    <source>
        <strain evidence="5">Red736</strain>
    </source>
</reference>
<dbReference type="PANTHER" id="PTHR30289:SF1">
    <property type="entry name" value="PEBP (PHOSPHATIDYLETHANOLAMINE-BINDING PROTEIN) FAMILY PROTEIN"/>
    <property type="match status" value="1"/>
</dbReference>
<evidence type="ECO:0000313" key="4">
    <source>
        <dbReference type="EMBL" id="UPU34678.1"/>
    </source>
</evidence>
<dbReference type="Gene3D" id="3.90.280.10">
    <property type="entry name" value="PEBP-like"/>
    <property type="match status" value="1"/>
</dbReference>
<keyword evidence="4" id="KW-0649">Protein kinase inhibitor</keyword>
<dbReference type="PROSITE" id="PS51257">
    <property type="entry name" value="PROKAR_LIPOPROTEIN"/>
    <property type="match status" value="1"/>
</dbReference>
<feature type="chain" id="PRO_5027691182" evidence="2">
    <location>
        <begin position="25"/>
        <end position="182"/>
    </location>
</feature>
<evidence type="ECO:0000313" key="6">
    <source>
        <dbReference type="Proteomes" id="UP000831485"/>
    </source>
</evidence>
<organism evidence="3 5">
    <name type="scientific">Geomonas paludis</name>
    <dbReference type="NCBI Taxonomy" id="2740185"/>
    <lineage>
        <taxon>Bacteria</taxon>
        <taxon>Pseudomonadati</taxon>
        <taxon>Thermodesulfobacteriota</taxon>
        <taxon>Desulfuromonadia</taxon>
        <taxon>Geobacterales</taxon>
        <taxon>Geobacteraceae</taxon>
        <taxon>Geomonas</taxon>
    </lineage>
</organism>
<reference evidence="3" key="2">
    <citation type="journal article" date="2021" name="Int. J. Syst. Evol. Microbiol.">
        <title>Geomonas silvestris sp. nov., Geomonas paludis sp. nov. and Geomonas limicola sp. nov., isolated from terrestrial environments, and emended description of the genus Geomonas.</title>
        <authorList>
            <person name="Itoh H."/>
            <person name="Xu Z."/>
            <person name="Masuda Y."/>
            <person name="Ushijima N."/>
            <person name="Hayakawa C."/>
            <person name="Shiratori Y."/>
            <person name="Senoo K."/>
        </authorList>
    </citation>
    <scope>NUCLEOTIDE SEQUENCE</scope>
    <source>
        <strain evidence="3">Red736</strain>
    </source>
</reference>
<protein>
    <submittedName>
        <fullName evidence="4">YbhB/YbcL family Raf kinase inhibitor-like protein</fullName>
    </submittedName>
</protein>